<accession>A0A6C0E9S2</accession>
<keyword evidence="1" id="KW-1133">Transmembrane helix</keyword>
<evidence type="ECO:0000256" key="1">
    <source>
        <dbReference type="SAM" id="Phobius"/>
    </source>
</evidence>
<dbReference type="AlphaFoldDB" id="A0A6C0E9S2"/>
<proteinExistence type="predicted"/>
<keyword evidence="1" id="KW-0472">Membrane</keyword>
<keyword evidence="1" id="KW-0812">Transmembrane</keyword>
<evidence type="ECO:0000313" key="2">
    <source>
        <dbReference type="EMBL" id="QHT25371.1"/>
    </source>
</evidence>
<reference evidence="2" key="1">
    <citation type="journal article" date="2020" name="Nature">
        <title>Giant virus diversity and host interactions through global metagenomics.</title>
        <authorList>
            <person name="Schulz F."/>
            <person name="Roux S."/>
            <person name="Paez-Espino D."/>
            <person name="Jungbluth S."/>
            <person name="Walsh D.A."/>
            <person name="Denef V.J."/>
            <person name="McMahon K.D."/>
            <person name="Konstantinidis K.T."/>
            <person name="Eloe-Fadrosh E.A."/>
            <person name="Kyrpides N.C."/>
            <person name="Woyke T."/>
        </authorList>
    </citation>
    <scope>NUCLEOTIDE SEQUENCE</scope>
    <source>
        <strain evidence="2">GVMAG-M-3300023179-152</strain>
    </source>
</reference>
<sequence length="136" mass="14781">MDLFYIIVLSVATVLLILLLTYIGILMKNAKTSDDGEVFPPVASSCPDYWSSSISDPSSCNIPKNVAGIKNLGSIYDVNGLVLNDGNTVGFDLAKNVINFNDTRWSSGGKIAVCAKKDWANKYNIMWDGVSNYNSC</sequence>
<protein>
    <submittedName>
        <fullName evidence="2">Uncharacterized protein</fullName>
    </submittedName>
</protein>
<name>A0A6C0E9S2_9ZZZZ</name>
<dbReference type="EMBL" id="MN739766">
    <property type="protein sequence ID" value="QHT25371.1"/>
    <property type="molecule type" value="Genomic_DNA"/>
</dbReference>
<organism evidence="2">
    <name type="scientific">viral metagenome</name>
    <dbReference type="NCBI Taxonomy" id="1070528"/>
    <lineage>
        <taxon>unclassified sequences</taxon>
        <taxon>metagenomes</taxon>
        <taxon>organismal metagenomes</taxon>
    </lineage>
</organism>
<feature type="transmembrane region" description="Helical" evidence="1">
    <location>
        <begin position="6"/>
        <end position="25"/>
    </location>
</feature>